<dbReference type="PANTHER" id="PTHR30290">
    <property type="entry name" value="PERIPLASMIC BINDING COMPONENT OF ABC TRANSPORTER"/>
    <property type="match status" value="1"/>
</dbReference>
<dbReference type="InterPro" id="IPR030678">
    <property type="entry name" value="Peptide/Ni-bd"/>
</dbReference>
<evidence type="ECO:0000313" key="6">
    <source>
        <dbReference type="EMBL" id="KKT35853.1"/>
    </source>
</evidence>
<keyword evidence="2" id="KW-0813">Transport</keyword>
<dbReference type="Gene3D" id="3.40.190.10">
    <property type="entry name" value="Periplasmic binding protein-like II"/>
    <property type="match status" value="2"/>
</dbReference>
<dbReference type="Proteomes" id="UP000034069">
    <property type="component" value="Unassembled WGS sequence"/>
</dbReference>
<evidence type="ECO:0000313" key="7">
    <source>
        <dbReference type="Proteomes" id="UP000034069"/>
    </source>
</evidence>
<dbReference type="CDD" id="cd00995">
    <property type="entry name" value="PBP2_NikA_DppA_OppA_like"/>
    <property type="match status" value="1"/>
</dbReference>
<feature type="domain" description="Solute-binding protein family 5" evidence="5">
    <location>
        <begin position="84"/>
        <end position="128"/>
    </location>
</feature>
<feature type="domain" description="Solute-binding protein family 5" evidence="5">
    <location>
        <begin position="192"/>
        <end position="309"/>
    </location>
</feature>
<dbReference type="SUPFAM" id="SSF53850">
    <property type="entry name" value="Periplasmic binding protein-like II"/>
    <property type="match status" value="1"/>
</dbReference>
<dbReference type="Pfam" id="PF00496">
    <property type="entry name" value="SBP_bac_5"/>
    <property type="match status" value="2"/>
</dbReference>
<dbReference type="AlphaFoldDB" id="A0A0G1GND3"/>
<dbReference type="Gene3D" id="3.10.105.10">
    <property type="entry name" value="Dipeptide-binding Protein, Domain 3"/>
    <property type="match status" value="1"/>
</dbReference>
<dbReference type="PANTHER" id="PTHR30290:SF9">
    <property type="entry name" value="OLIGOPEPTIDE-BINDING PROTEIN APPA"/>
    <property type="match status" value="1"/>
</dbReference>
<dbReference type="PIRSF" id="PIRSF002741">
    <property type="entry name" value="MppA"/>
    <property type="match status" value="1"/>
</dbReference>
<evidence type="ECO:0000259" key="5">
    <source>
        <dbReference type="Pfam" id="PF00496"/>
    </source>
</evidence>
<proteinExistence type="inferred from homology"/>
<protein>
    <recommendedName>
        <fullName evidence="5">Solute-binding protein family 5 domain-containing protein</fullName>
    </recommendedName>
</protein>
<keyword evidence="4" id="KW-0472">Membrane</keyword>
<comment type="similarity">
    <text evidence="1">Belongs to the bacterial solute-binding protein 5 family.</text>
</comment>
<keyword evidence="4" id="KW-1133">Transmembrane helix</keyword>
<dbReference type="GO" id="GO:1904680">
    <property type="term" value="F:peptide transmembrane transporter activity"/>
    <property type="evidence" value="ECO:0007669"/>
    <property type="project" value="TreeGrafter"/>
</dbReference>
<evidence type="ECO:0000256" key="1">
    <source>
        <dbReference type="ARBA" id="ARBA00005695"/>
    </source>
</evidence>
<evidence type="ECO:0000256" key="3">
    <source>
        <dbReference type="ARBA" id="ARBA00022729"/>
    </source>
</evidence>
<reference evidence="6 7" key="1">
    <citation type="journal article" date="2015" name="Nature">
        <title>rRNA introns, odd ribosomes, and small enigmatic genomes across a large radiation of phyla.</title>
        <authorList>
            <person name="Brown C.T."/>
            <person name="Hug L.A."/>
            <person name="Thomas B.C."/>
            <person name="Sharon I."/>
            <person name="Castelle C.J."/>
            <person name="Singh A."/>
            <person name="Wilkins M.J."/>
            <person name="Williams K.H."/>
            <person name="Banfield J.F."/>
        </authorList>
    </citation>
    <scope>NUCLEOTIDE SEQUENCE [LARGE SCALE GENOMIC DNA]</scope>
</reference>
<accession>A0A0G1GND3</accession>
<dbReference type="InterPro" id="IPR039424">
    <property type="entry name" value="SBP_5"/>
</dbReference>
<dbReference type="GO" id="GO:0042597">
    <property type="term" value="C:periplasmic space"/>
    <property type="evidence" value="ECO:0007669"/>
    <property type="project" value="UniProtKB-ARBA"/>
</dbReference>
<sequence length="447" mass="50531">MIKAIREQFWYTRSFIKKYSAQVLLGTIVTILLALAGNYLLSKLPKSKPSYRVGLIGQYTTSQLPQTILNLINGGLTTFNEQLEVIPNLSEKWQIDQQSNTYTFELKPNLQWSDGSQVNLKDIKISIPGVSVEMIEPNSISFKLPSKFSPFPSLLNFPLISSKGKVVGDFDIRIKQKGSGVVTQILLESPEKKITFNFYSTAKQAITAYKLGQIDLVADIPTSQDGDLASFGKLNKSVDESQVVMVIFNQSDPNLKDKATRQGISYAIKDKSFGETPALTTINPMSWGFNPLVKTYQHNLQRTKELIKSTLTLELSTLPELLPVAEKFKDDIESDLIKINIKVVTSTPDQFQLFLTTFNIPVDPDQYQHWHSTQAGNIGKSNDEKIDKLLEDGRTTFDQKERKLIYLDFQKTFSEELPALILYHPSYFNLARKEAYFDIINITKSSD</sequence>
<comment type="caution">
    <text evidence="6">The sequence shown here is derived from an EMBL/GenBank/DDBJ whole genome shotgun (WGS) entry which is preliminary data.</text>
</comment>
<gene>
    <name evidence="6" type="ORF">UW23_C0010G0009</name>
</gene>
<keyword evidence="3" id="KW-0732">Signal</keyword>
<dbReference type="GO" id="GO:0015833">
    <property type="term" value="P:peptide transport"/>
    <property type="evidence" value="ECO:0007669"/>
    <property type="project" value="TreeGrafter"/>
</dbReference>
<dbReference type="InterPro" id="IPR000914">
    <property type="entry name" value="SBP_5_dom"/>
</dbReference>
<name>A0A0G1GND3_9BACT</name>
<dbReference type="EMBL" id="LCHN01000010">
    <property type="protein sequence ID" value="KKT35853.1"/>
    <property type="molecule type" value="Genomic_DNA"/>
</dbReference>
<evidence type="ECO:0000256" key="2">
    <source>
        <dbReference type="ARBA" id="ARBA00022448"/>
    </source>
</evidence>
<dbReference type="GO" id="GO:0043190">
    <property type="term" value="C:ATP-binding cassette (ABC) transporter complex"/>
    <property type="evidence" value="ECO:0007669"/>
    <property type="project" value="InterPro"/>
</dbReference>
<keyword evidence="4" id="KW-0812">Transmembrane</keyword>
<evidence type="ECO:0000256" key="4">
    <source>
        <dbReference type="SAM" id="Phobius"/>
    </source>
</evidence>
<organism evidence="6 7">
    <name type="scientific">Candidatus Collierbacteria bacterium GW2011_GWA1_44_12</name>
    <dbReference type="NCBI Taxonomy" id="1618376"/>
    <lineage>
        <taxon>Bacteria</taxon>
        <taxon>Candidatus Collieribacteriota</taxon>
    </lineage>
</organism>
<feature type="transmembrane region" description="Helical" evidence="4">
    <location>
        <begin position="21"/>
        <end position="41"/>
    </location>
</feature>